<dbReference type="Proteomes" id="UP000308705">
    <property type="component" value="Unassembled WGS sequence"/>
</dbReference>
<reference evidence="2 3" key="1">
    <citation type="submission" date="2019-04" db="EMBL/GenBank/DDBJ databases">
        <title>Herbidospora sp. NEAU-GS14.nov., a novel actinomycete isolated from soil.</title>
        <authorList>
            <person name="Han L."/>
        </authorList>
    </citation>
    <scope>NUCLEOTIDE SEQUENCE [LARGE SCALE GENOMIC DNA]</scope>
    <source>
        <strain evidence="2 3">NEAU-GS14</strain>
    </source>
</reference>
<dbReference type="SUPFAM" id="SSF47413">
    <property type="entry name" value="lambda repressor-like DNA-binding domains"/>
    <property type="match status" value="1"/>
</dbReference>
<evidence type="ECO:0000313" key="3">
    <source>
        <dbReference type="Proteomes" id="UP000308705"/>
    </source>
</evidence>
<dbReference type="Gene3D" id="1.10.260.40">
    <property type="entry name" value="lambda repressor-like DNA-binding domains"/>
    <property type="match status" value="1"/>
</dbReference>
<dbReference type="PROSITE" id="PS50943">
    <property type="entry name" value="HTH_CROC1"/>
    <property type="match status" value="1"/>
</dbReference>
<dbReference type="GO" id="GO:0003677">
    <property type="term" value="F:DNA binding"/>
    <property type="evidence" value="ECO:0007669"/>
    <property type="project" value="InterPro"/>
</dbReference>
<dbReference type="CDD" id="cd00093">
    <property type="entry name" value="HTH_XRE"/>
    <property type="match status" value="1"/>
</dbReference>
<dbReference type="EMBL" id="SZQA01000033">
    <property type="protein sequence ID" value="TKK84585.1"/>
    <property type="molecule type" value="Genomic_DNA"/>
</dbReference>
<comment type="caution">
    <text evidence="2">The sequence shown here is derived from an EMBL/GenBank/DDBJ whole genome shotgun (WGS) entry which is preliminary data.</text>
</comment>
<gene>
    <name evidence="2" type="ORF">FDA94_28565</name>
</gene>
<sequence length="165" mass="18030">MFMEYQTHLEGAPSLADRLQLCFEIFLDPDSHEDPSKRVAYNEQYVAKASGVSRSNIRRILSGEMDNPTIGTIAKLATFWGVPAAYFLSDATGQAMYYELRALSDAAREGAASIALLVLTAPMSVEQMTPEMLTRGHAGQHSAGDQVLHVLSVDRELVPVPGETM</sequence>
<keyword evidence="3" id="KW-1185">Reference proteome</keyword>
<dbReference type="InterPro" id="IPR001387">
    <property type="entry name" value="Cro/C1-type_HTH"/>
</dbReference>
<dbReference type="OrthoDB" id="2679623at2"/>
<accession>A0A4U3M6N1</accession>
<proteinExistence type="predicted"/>
<protein>
    <submittedName>
        <fullName evidence="2">Helix-turn-helix transcriptional regulator</fullName>
    </submittedName>
</protein>
<dbReference type="AlphaFoldDB" id="A0A4U3M6N1"/>
<evidence type="ECO:0000313" key="2">
    <source>
        <dbReference type="EMBL" id="TKK84585.1"/>
    </source>
</evidence>
<name>A0A4U3M6N1_9ACTN</name>
<dbReference type="InterPro" id="IPR010982">
    <property type="entry name" value="Lambda_DNA-bd_dom_sf"/>
</dbReference>
<evidence type="ECO:0000259" key="1">
    <source>
        <dbReference type="PROSITE" id="PS50943"/>
    </source>
</evidence>
<feature type="domain" description="HTH cro/C1-type" evidence="1">
    <location>
        <begin position="46"/>
        <end position="87"/>
    </location>
</feature>
<dbReference type="RefSeq" id="WP_137250169.1">
    <property type="nucleotide sequence ID" value="NZ_SZQA01000033.1"/>
</dbReference>
<dbReference type="Pfam" id="PF01381">
    <property type="entry name" value="HTH_3"/>
    <property type="match status" value="1"/>
</dbReference>
<organism evidence="2 3">
    <name type="scientific">Herbidospora galbida</name>
    <dbReference type="NCBI Taxonomy" id="2575442"/>
    <lineage>
        <taxon>Bacteria</taxon>
        <taxon>Bacillati</taxon>
        <taxon>Actinomycetota</taxon>
        <taxon>Actinomycetes</taxon>
        <taxon>Streptosporangiales</taxon>
        <taxon>Streptosporangiaceae</taxon>
        <taxon>Herbidospora</taxon>
    </lineage>
</organism>